<organism evidence="2 3">
    <name type="scientific">Candolleomyces eurysporus</name>
    <dbReference type="NCBI Taxonomy" id="2828524"/>
    <lineage>
        <taxon>Eukaryota</taxon>
        <taxon>Fungi</taxon>
        <taxon>Dikarya</taxon>
        <taxon>Basidiomycota</taxon>
        <taxon>Agaricomycotina</taxon>
        <taxon>Agaricomycetes</taxon>
        <taxon>Agaricomycetidae</taxon>
        <taxon>Agaricales</taxon>
        <taxon>Agaricineae</taxon>
        <taxon>Psathyrellaceae</taxon>
        <taxon>Candolleomyces</taxon>
    </lineage>
</organism>
<feature type="region of interest" description="Disordered" evidence="1">
    <location>
        <begin position="441"/>
        <end position="524"/>
    </location>
</feature>
<feature type="region of interest" description="Disordered" evidence="1">
    <location>
        <begin position="205"/>
        <end position="260"/>
    </location>
</feature>
<proteinExistence type="predicted"/>
<dbReference type="AlphaFoldDB" id="A0A9W8IT49"/>
<dbReference type="EMBL" id="JANBPK010001487">
    <property type="protein sequence ID" value="KAJ2922516.1"/>
    <property type="molecule type" value="Genomic_DNA"/>
</dbReference>
<evidence type="ECO:0000313" key="2">
    <source>
        <dbReference type="EMBL" id="KAJ2922516.1"/>
    </source>
</evidence>
<feature type="compositionally biased region" description="Low complexity" evidence="1">
    <location>
        <begin position="87"/>
        <end position="101"/>
    </location>
</feature>
<feature type="non-terminal residue" evidence="2">
    <location>
        <position position="1"/>
    </location>
</feature>
<dbReference type="OrthoDB" id="2367685at2759"/>
<gene>
    <name evidence="2" type="ORF">H1R20_g14573</name>
</gene>
<name>A0A9W8IT49_9AGAR</name>
<reference evidence="2" key="1">
    <citation type="submission" date="2022-06" db="EMBL/GenBank/DDBJ databases">
        <title>Genome Sequence of Candolleomyces eurysporus.</title>
        <authorList>
            <person name="Buettner E."/>
        </authorList>
    </citation>
    <scope>NUCLEOTIDE SEQUENCE</scope>
    <source>
        <strain evidence="2">VTCC 930004</strain>
    </source>
</reference>
<evidence type="ECO:0000256" key="1">
    <source>
        <dbReference type="SAM" id="MobiDB-lite"/>
    </source>
</evidence>
<feature type="compositionally biased region" description="Low complexity" evidence="1">
    <location>
        <begin position="122"/>
        <end position="140"/>
    </location>
</feature>
<accession>A0A9W8IT49</accession>
<feature type="compositionally biased region" description="Low complexity" evidence="1">
    <location>
        <begin position="462"/>
        <end position="471"/>
    </location>
</feature>
<feature type="compositionally biased region" description="Polar residues" evidence="1">
    <location>
        <begin position="441"/>
        <end position="461"/>
    </location>
</feature>
<sequence length="549" mass="57814">MLQSQFNPDQRPLPEGWYQHYDTSRKTWYVSAVLARSSGPSIIAVDGYRAKSLKPALDVPDSARNLPPSPAAPKLTAAQRLYASATSTNVPPSVTTPVVTAGNGSSQKDSFSWDSKTPSGPPSYQAPYSSQSDYTRRSSIIPPPSPMRPTVPRAQTEGPLRTMTSSATLNPRRSTMGSSALNLGVPPKPEIKHIVTKAQPPSLLISKQDPPQFHAPIPSQKPLPVLPTITGSTPSLPHVNNVPAQPISPPSAPGAASNSPITVTRLSNASKRNSLAPLKEIGKRVGAATAKFVVSGVSTMIFGADVTSAIGDALSGAGLAQAGVTAILDAQPNADYSTAIAALQQQQLQQPSPAVDYQMLINQIQQLQTIAMQQQQQILTMQLNNISTAGALLGQQQQVNVVNANVGAMAPAFGQQIPLAPSVSPNPSNGYSVPQNSYTLNHQQAASPSPTSAQFSPNQHQTPNSSNQGTPNNPPTTPSYLTFGQQVPSPPPAQGTPQYLHQQAFSPVQQQVPAPPPTQGTPQYLHQQTFSLVERESTSDSAAAATSKP</sequence>
<comment type="caution">
    <text evidence="2">The sequence shown here is derived from an EMBL/GenBank/DDBJ whole genome shotgun (WGS) entry which is preliminary data.</text>
</comment>
<feature type="region of interest" description="Disordered" evidence="1">
    <location>
        <begin position="87"/>
        <end position="179"/>
    </location>
</feature>
<keyword evidence="3" id="KW-1185">Reference proteome</keyword>
<feature type="compositionally biased region" description="Low complexity" evidence="1">
    <location>
        <begin position="502"/>
        <end position="512"/>
    </location>
</feature>
<evidence type="ECO:0000313" key="3">
    <source>
        <dbReference type="Proteomes" id="UP001140091"/>
    </source>
</evidence>
<feature type="compositionally biased region" description="Polar residues" evidence="1">
    <location>
        <begin position="162"/>
        <end position="179"/>
    </location>
</feature>
<feature type="compositionally biased region" description="Polar residues" evidence="1">
    <location>
        <begin position="102"/>
        <end position="117"/>
    </location>
</feature>
<protein>
    <submittedName>
        <fullName evidence="2">Uncharacterized protein</fullName>
    </submittedName>
</protein>
<dbReference type="Proteomes" id="UP001140091">
    <property type="component" value="Unassembled WGS sequence"/>
</dbReference>